<accession>A0A0D1Y1Z2</accession>
<proteinExistence type="predicted"/>
<feature type="compositionally biased region" description="Polar residues" evidence="1">
    <location>
        <begin position="354"/>
        <end position="374"/>
    </location>
</feature>
<name>A0A0D1Y1Z2_9EURO</name>
<organism evidence="2 3">
    <name type="scientific">Exophiala sideris</name>
    <dbReference type="NCBI Taxonomy" id="1016849"/>
    <lineage>
        <taxon>Eukaryota</taxon>
        <taxon>Fungi</taxon>
        <taxon>Dikarya</taxon>
        <taxon>Ascomycota</taxon>
        <taxon>Pezizomycotina</taxon>
        <taxon>Eurotiomycetes</taxon>
        <taxon>Chaetothyriomycetidae</taxon>
        <taxon>Chaetothyriales</taxon>
        <taxon>Herpotrichiellaceae</taxon>
        <taxon>Exophiala</taxon>
    </lineage>
</organism>
<dbReference type="AlphaFoldDB" id="A0A0D1Y1Z2"/>
<dbReference type="Proteomes" id="UP000053599">
    <property type="component" value="Unassembled WGS sequence"/>
</dbReference>
<dbReference type="HOGENOM" id="CLU_653886_0_0_1"/>
<feature type="region of interest" description="Disordered" evidence="1">
    <location>
        <begin position="316"/>
        <end position="420"/>
    </location>
</feature>
<dbReference type="OrthoDB" id="10571296at2759"/>
<reference evidence="2 3" key="1">
    <citation type="submission" date="2015-01" db="EMBL/GenBank/DDBJ databases">
        <title>The Genome Sequence of Exophiala sideris CBS121828.</title>
        <authorList>
            <consortium name="The Broad Institute Genomics Platform"/>
            <person name="Cuomo C."/>
            <person name="de Hoog S."/>
            <person name="Gorbushina A."/>
            <person name="Stielow B."/>
            <person name="Teixiera M."/>
            <person name="Abouelleil A."/>
            <person name="Chapman S.B."/>
            <person name="Priest M."/>
            <person name="Young S.K."/>
            <person name="Wortman J."/>
            <person name="Nusbaum C."/>
            <person name="Birren B."/>
        </authorList>
    </citation>
    <scope>NUCLEOTIDE SEQUENCE [LARGE SCALE GENOMIC DNA]</scope>
    <source>
        <strain evidence="2 3">CBS 121828</strain>
    </source>
</reference>
<feature type="compositionally biased region" description="Basic and acidic residues" evidence="1">
    <location>
        <begin position="410"/>
        <end position="420"/>
    </location>
</feature>
<gene>
    <name evidence="2" type="ORF">PV11_08785</name>
</gene>
<evidence type="ECO:0000313" key="3">
    <source>
        <dbReference type="Proteomes" id="UP000053599"/>
    </source>
</evidence>
<dbReference type="EMBL" id="KN846954">
    <property type="protein sequence ID" value="KIV76937.1"/>
    <property type="molecule type" value="Genomic_DNA"/>
</dbReference>
<feature type="compositionally biased region" description="Basic and acidic residues" evidence="1">
    <location>
        <begin position="325"/>
        <end position="342"/>
    </location>
</feature>
<evidence type="ECO:0000256" key="1">
    <source>
        <dbReference type="SAM" id="MobiDB-lite"/>
    </source>
</evidence>
<feature type="compositionally biased region" description="Polar residues" evidence="1">
    <location>
        <begin position="189"/>
        <end position="198"/>
    </location>
</feature>
<sequence length="420" mass="47273">MQHSTQHDETFRCTVSPEILDDPRVAILEAFRKEKPYLTHEPKVEVDERFRKAFLEAFSKPLPDLGHEPKVVEAHAHYKKAFLEAIRRDLPSLRHQKSRSSEQVDEAMQNLCNSLVHDQHADLLYKMLCDVAAGTSPTLVLNAIFTHVVRNHLMRQYDPHEVLDQVDRSIMRPILSKTVWRRYLLEAQPSQSTGSPGVSVTKPPESGPATPQKDISSIKHSWMLCRFQANGRTIIALADTGAQGTVQTWGNVAVPLYGTVDFEIRYNDFCAHIEAIVADQWEELLLGRPFWEPYRVVPDYATGGIIIHENEKQWHVGLRPPPARMQKDKQTQAATRSKERAKSGIGSKKVPRQLESTPSKSTMDTNSSYLSPTESGIARSQAGKQKKTRASLLSKSSVHRSADSATGKSPPRETEPQHRG</sequence>
<feature type="region of interest" description="Disordered" evidence="1">
    <location>
        <begin position="189"/>
        <end position="214"/>
    </location>
</feature>
<evidence type="ECO:0000313" key="2">
    <source>
        <dbReference type="EMBL" id="KIV76937.1"/>
    </source>
</evidence>
<protein>
    <submittedName>
        <fullName evidence="2">Uncharacterized protein</fullName>
    </submittedName>
</protein>